<dbReference type="Pfam" id="PF00096">
    <property type="entry name" value="zf-C2H2"/>
    <property type="match status" value="1"/>
</dbReference>
<protein>
    <submittedName>
        <fullName evidence="12">Alpha-protein kinase 1</fullName>
    </submittedName>
</protein>
<evidence type="ECO:0000256" key="1">
    <source>
        <dbReference type="ARBA" id="ARBA00004123"/>
    </source>
</evidence>
<feature type="domain" description="C2H2-type" evidence="10">
    <location>
        <begin position="974"/>
        <end position="1001"/>
    </location>
</feature>
<dbReference type="GO" id="GO:0005634">
    <property type="term" value="C:nucleus"/>
    <property type="evidence" value="ECO:0007669"/>
    <property type="project" value="UniProtKB-SubCell"/>
</dbReference>
<reference evidence="12" key="1">
    <citation type="submission" date="2025-08" db="UniProtKB">
        <authorList>
            <consortium name="RefSeq"/>
        </authorList>
    </citation>
    <scope>IDENTIFICATION</scope>
</reference>
<keyword evidence="12" id="KW-0808">Transferase</keyword>
<feature type="compositionally biased region" description="Basic residues" evidence="9">
    <location>
        <begin position="1020"/>
        <end position="1030"/>
    </location>
</feature>
<feature type="compositionally biased region" description="Low complexity" evidence="9">
    <location>
        <begin position="548"/>
        <end position="568"/>
    </location>
</feature>
<feature type="compositionally biased region" description="Low complexity" evidence="9">
    <location>
        <begin position="241"/>
        <end position="273"/>
    </location>
</feature>
<feature type="compositionally biased region" description="Polar residues" evidence="9">
    <location>
        <begin position="623"/>
        <end position="638"/>
    </location>
</feature>
<evidence type="ECO:0000313" key="11">
    <source>
        <dbReference type="Proteomes" id="UP000515204"/>
    </source>
</evidence>
<feature type="compositionally biased region" description="Polar residues" evidence="9">
    <location>
        <begin position="747"/>
        <end position="759"/>
    </location>
</feature>
<evidence type="ECO:0000256" key="2">
    <source>
        <dbReference type="ARBA" id="ARBA00022723"/>
    </source>
</evidence>
<feature type="compositionally biased region" description="Low complexity" evidence="9">
    <location>
        <begin position="417"/>
        <end position="426"/>
    </location>
</feature>
<feature type="compositionally biased region" description="Low complexity" evidence="9">
    <location>
        <begin position="602"/>
        <end position="621"/>
    </location>
</feature>
<dbReference type="GO" id="GO:0000122">
    <property type="term" value="P:negative regulation of transcription by RNA polymerase II"/>
    <property type="evidence" value="ECO:0007669"/>
    <property type="project" value="UniProtKB-ARBA"/>
</dbReference>
<feature type="compositionally biased region" description="Low complexity" evidence="9">
    <location>
        <begin position="73"/>
        <end position="86"/>
    </location>
</feature>
<evidence type="ECO:0000256" key="7">
    <source>
        <dbReference type="ARBA" id="ARBA00023242"/>
    </source>
</evidence>
<sequence>MSEVASVVEQEQQQQQQHSQQQQPLPPQQQYVGGSSNTEPYCEECNISFNSDKSLQVHLQYHNHNLIKRWTNSGQQESNNNNSKAGNHNKHVSAKQDTVAVPTDSREPSSSQDHSQQPPSIQAYNNYLAPIPYTGVTNLLQNMSHVQNIQIGTCQPFSPSQEDVQNNGGNGNVGGGYARYHPYPQHFSTEHASTNSTSPHSPPFHCENCGAVYEDASQLGEHVKTHHSDSPSGYAAAPQYQQLGGSPPQPDQQQQAQLHASPTHSSQPQQQPSYDFNGGQPVKLEMKQEPEEQAEILDLDSHKVQQTHRYQEELMRYQQQHRQQEMQMHIHHQQQVMQQRIGPPHSMLGWTSVAQAHDYHTGLPAMAPMDGMQPIADQSQFMRSQHMPVVEAPVHQAASIITNAQPMPSHQVMSPGLPLQQQLKPPSNQTWKSNEPRRPKTYNCTACNKWFTSSGHLKRHYNTTLHKNAVKQSNQPDPANLPISSHHHPSRDNNVTHSTNRGGGGSGGGGAPERSPDFASSGSPPNVMAGPSGEATGGLHHTPIPHYNSSSSSNSNSNDSLAAAAALAQQQGPSAVHLASGMVPHSSPQSSMAGHHQQPMGSPSHQMGLQQQQQPLHHLPMTSPGQHQVHHTMTSSISPMHPPLASHMSSPSPMDSSTHPHHMNSSSTIAPGTVHPAMVSPTAMGGTSMPHQPYPNALPPHVTNTSSIPGLLKPTIQTSIGRNDQNQNEQHQKQQQAQDNMLPGFGTLNQHQTLPSFTQLVPGFGGDQTQPQAVNVGGLSSEEATEEKSYSSSVPSYDLYTNSQSRYGLIGMDPAMGTVQTDPDDMIIRTPFDMSDEQSYRNHFEQMDRYTEKNNNELPHMMQIKQESADSSIGPPIIVRPARGRKPKSGSTVLKEQQLVSSTTVKVEIDETDNRTVQCDECTKRFNKACYLTQHKKSFHMGEKPFKCPQCGKRFTSDDSFQQHLQKHDGEKPHKCDSCPKQFNHKTDLRRHRCLHTGDKPYSCTNCGKKFIRKDHMVKHVQTHSKKTQRRGNTEHKKENVRRRVTQCP</sequence>
<evidence type="ECO:0000259" key="10">
    <source>
        <dbReference type="PROSITE" id="PS50157"/>
    </source>
</evidence>
<keyword evidence="7" id="KW-0539">Nucleus</keyword>
<keyword evidence="5" id="KW-0862">Zinc</keyword>
<comment type="subcellular location">
    <subcellularLocation>
        <location evidence="1">Nucleus</location>
    </subcellularLocation>
</comment>
<dbReference type="Pfam" id="PF12874">
    <property type="entry name" value="zf-met"/>
    <property type="match status" value="1"/>
</dbReference>
<feature type="compositionally biased region" description="Low complexity" evidence="9">
    <location>
        <begin position="108"/>
        <end position="120"/>
    </location>
</feature>
<feature type="compositionally biased region" description="Low complexity" evidence="9">
    <location>
        <begin position="1"/>
        <end position="23"/>
    </location>
</feature>
<dbReference type="KEGG" id="dqu:106748008"/>
<feature type="compositionally biased region" description="Low complexity" evidence="9">
    <location>
        <begin position="646"/>
        <end position="657"/>
    </location>
</feature>
<name>A0A6P3XSY8_DINQU</name>
<feature type="region of interest" description="Disordered" evidence="9">
    <location>
        <begin position="73"/>
        <end position="120"/>
    </location>
</feature>
<feature type="compositionally biased region" description="Basic residues" evidence="9">
    <location>
        <begin position="1039"/>
        <end position="1049"/>
    </location>
</feature>
<feature type="domain" description="C2H2-type" evidence="10">
    <location>
        <begin position="442"/>
        <end position="471"/>
    </location>
</feature>
<keyword evidence="6" id="KW-0238">DNA-binding</keyword>
<dbReference type="Gene3D" id="3.30.160.60">
    <property type="entry name" value="Classic Zinc Finger"/>
    <property type="match status" value="5"/>
</dbReference>
<dbReference type="PANTHER" id="PTHR23226">
    <property type="entry name" value="ZINC FINGER AND SCAN DOMAIN-CONTAINING"/>
    <property type="match status" value="1"/>
</dbReference>
<feature type="domain" description="C2H2-type" evidence="10">
    <location>
        <begin position="204"/>
        <end position="231"/>
    </location>
</feature>
<accession>A0A6P3XSY8</accession>
<keyword evidence="11" id="KW-1185">Reference proteome</keyword>
<evidence type="ECO:0000256" key="4">
    <source>
        <dbReference type="ARBA" id="ARBA00022771"/>
    </source>
</evidence>
<evidence type="ECO:0000256" key="3">
    <source>
        <dbReference type="ARBA" id="ARBA00022737"/>
    </source>
</evidence>
<dbReference type="GO" id="GO:0016301">
    <property type="term" value="F:kinase activity"/>
    <property type="evidence" value="ECO:0007669"/>
    <property type="project" value="UniProtKB-KW"/>
</dbReference>
<dbReference type="SMART" id="SM00355">
    <property type="entry name" value="ZnF_C2H2"/>
    <property type="match status" value="7"/>
</dbReference>
<dbReference type="SUPFAM" id="SSF57667">
    <property type="entry name" value="beta-beta-alpha zinc fingers"/>
    <property type="match status" value="4"/>
</dbReference>
<proteinExistence type="predicted"/>
<dbReference type="PROSITE" id="PS50157">
    <property type="entry name" value="ZINC_FINGER_C2H2_2"/>
    <property type="match status" value="6"/>
</dbReference>
<feature type="domain" description="C2H2-type" evidence="10">
    <location>
        <begin position="1002"/>
        <end position="1029"/>
    </location>
</feature>
<dbReference type="PROSITE" id="PS00028">
    <property type="entry name" value="ZINC_FINGER_C2H2_1"/>
    <property type="match status" value="6"/>
</dbReference>
<feature type="compositionally biased region" description="Low complexity" evidence="9">
    <location>
        <begin position="723"/>
        <end position="740"/>
    </location>
</feature>
<feature type="region of interest" description="Disordered" evidence="9">
    <location>
        <begin position="1020"/>
        <end position="1049"/>
    </location>
</feature>
<feature type="domain" description="C2H2-type" evidence="10">
    <location>
        <begin position="946"/>
        <end position="973"/>
    </location>
</feature>
<evidence type="ECO:0000256" key="9">
    <source>
        <dbReference type="SAM" id="MobiDB-lite"/>
    </source>
</evidence>
<feature type="region of interest" description="Disordered" evidence="9">
    <location>
        <begin position="407"/>
        <end position="443"/>
    </location>
</feature>
<evidence type="ECO:0000256" key="8">
    <source>
        <dbReference type="PROSITE-ProRule" id="PRU00042"/>
    </source>
</evidence>
<evidence type="ECO:0000256" key="6">
    <source>
        <dbReference type="ARBA" id="ARBA00023125"/>
    </source>
</evidence>
<feature type="region of interest" description="Disordered" evidence="9">
    <location>
        <begin position="471"/>
        <end position="796"/>
    </location>
</feature>
<feature type="region of interest" description="Disordered" evidence="9">
    <location>
        <begin position="1"/>
        <end position="37"/>
    </location>
</feature>
<dbReference type="OrthoDB" id="8117402at2759"/>
<keyword evidence="2" id="KW-0479">Metal-binding</keyword>
<dbReference type="FunFam" id="3.30.160.60:FF:000358">
    <property type="entry name" value="zinc finger protein 24"/>
    <property type="match status" value="1"/>
</dbReference>
<keyword evidence="3" id="KW-0677">Repeat</keyword>
<dbReference type="PANTHER" id="PTHR23226:SF417">
    <property type="entry name" value="FINGER PROTEIN, PUTATIVE-RELATED"/>
    <property type="match status" value="1"/>
</dbReference>
<feature type="compositionally biased region" description="Gly residues" evidence="9">
    <location>
        <begin position="501"/>
        <end position="511"/>
    </location>
</feature>
<keyword evidence="4 8" id="KW-0863">Zinc-finger</keyword>
<dbReference type="InterPro" id="IPR036236">
    <property type="entry name" value="Znf_C2H2_sf"/>
</dbReference>
<feature type="region of interest" description="Disordered" evidence="9">
    <location>
        <begin position="221"/>
        <end position="281"/>
    </location>
</feature>
<feature type="domain" description="C2H2-type" evidence="10">
    <location>
        <begin position="917"/>
        <end position="945"/>
    </location>
</feature>
<dbReference type="Pfam" id="PF13894">
    <property type="entry name" value="zf-C2H2_4"/>
    <property type="match status" value="1"/>
</dbReference>
<organism evidence="11 12">
    <name type="scientific">Dinoponera quadriceps</name>
    <name type="common">South American ant</name>
    <dbReference type="NCBI Taxonomy" id="609295"/>
    <lineage>
        <taxon>Eukaryota</taxon>
        <taxon>Metazoa</taxon>
        <taxon>Ecdysozoa</taxon>
        <taxon>Arthropoda</taxon>
        <taxon>Hexapoda</taxon>
        <taxon>Insecta</taxon>
        <taxon>Pterygota</taxon>
        <taxon>Neoptera</taxon>
        <taxon>Endopterygota</taxon>
        <taxon>Hymenoptera</taxon>
        <taxon>Apocrita</taxon>
        <taxon>Aculeata</taxon>
        <taxon>Formicoidea</taxon>
        <taxon>Formicidae</taxon>
        <taxon>Ponerinae</taxon>
        <taxon>Ponerini</taxon>
        <taxon>Dinoponera</taxon>
    </lineage>
</organism>
<dbReference type="Pfam" id="PF12171">
    <property type="entry name" value="zf-C2H2_jaz"/>
    <property type="match status" value="1"/>
</dbReference>
<dbReference type="InterPro" id="IPR022755">
    <property type="entry name" value="Znf_C2H2_jaz"/>
</dbReference>
<dbReference type="FunFam" id="3.30.160.60:FF:001465">
    <property type="entry name" value="Zinc finger protein 560"/>
    <property type="match status" value="1"/>
</dbReference>
<dbReference type="InterPro" id="IPR013087">
    <property type="entry name" value="Znf_C2H2_type"/>
</dbReference>
<dbReference type="GO" id="GO:0008270">
    <property type="term" value="F:zinc ion binding"/>
    <property type="evidence" value="ECO:0007669"/>
    <property type="project" value="UniProtKB-KW"/>
</dbReference>
<gene>
    <name evidence="12" type="primary">LOC106748008</name>
</gene>
<dbReference type="GO" id="GO:0003677">
    <property type="term" value="F:DNA binding"/>
    <property type="evidence" value="ECO:0007669"/>
    <property type="project" value="UniProtKB-KW"/>
</dbReference>
<dbReference type="RefSeq" id="XP_014481625.1">
    <property type="nucleotide sequence ID" value="XM_014626139.1"/>
</dbReference>
<dbReference type="GeneID" id="106748008"/>
<dbReference type="AlphaFoldDB" id="A0A6P3XSY8"/>
<evidence type="ECO:0000256" key="5">
    <source>
        <dbReference type="ARBA" id="ARBA00022833"/>
    </source>
</evidence>
<evidence type="ECO:0000313" key="12">
    <source>
        <dbReference type="RefSeq" id="XP_014481625.1"/>
    </source>
</evidence>
<feature type="compositionally biased region" description="Polar residues" evidence="9">
    <location>
        <begin position="186"/>
        <end position="199"/>
    </location>
</feature>
<keyword evidence="12" id="KW-0418">Kinase</keyword>
<feature type="region of interest" description="Disordered" evidence="9">
    <location>
        <begin position="157"/>
        <end position="201"/>
    </location>
</feature>
<feature type="compositionally biased region" description="Gly residues" evidence="9">
    <location>
        <begin position="168"/>
        <end position="177"/>
    </location>
</feature>
<dbReference type="FunFam" id="3.30.160.60:FF:000446">
    <property type="entry name" value="Zinc finger protein"/>
    <property type="match status" value="2"/>
</dbReference>
<dbReference type="Proteomes" id="UP000515204">
    <property type="component" value="Unplaced"/>
</dbReference>